<proteinExistence type="predicted"/>
<comment type="caution">
    <text evidence="1">The sequence shown here is derived from an EMBL/GenBank/DDBJ whole genome shotgun (WGS) entry which is preliminary data.</text>
</comment>
<dbReference type="Proteomes" id="UP001217417">
    <property type="component" value="Unassembled WGS sequence"/>
</dbReference>
<accession>A0AAD7VTR3</accession>
<organism evidence="1 2">
    <name type="scientific">Lipomyces tetrasporus</name>
    <dbReference type="NCBI Taxonomy" id="54092"/>
    <lineage>
        <taxon>Eukaryota</taxon>
        <taxon>Fungi</taxon>
        <taxon>Dikarya</taxon>
        <taxon>Ascomycota</taxon>
        <taxon>Saccharomycotina</taxon>
        <taxon>Lipomycetes</taxon>
        <taxon>Lipomycetales</taxon>
        <taxon>Lipomycetaceae</taxon>
        <taxon>Lipomyces</taxon>
    </lineage>
</organism>
<evidence type="ECO:0000313" key="1">
    <source>
        <dbReference type="EMBL" id="KAJ8101261.1"/>
    </source>
</evidence>
<evidence type="ECO:0000313" key="2">
    <source>
        <dbReference type="Proteomes" id="UP001217417"/>
    </source>
</evidence>
<sequence>MYLSFTEKKAYQNALDFLIANEPEQRLDFRLPFDCYLALEEEARKRYGDEGYPRVEYSSKSSTVTIYTCQSSLHVKASQFLQRWIEEGVRRELVNHGRGELGERLRPIFDETRNAGDDESGELVKKPDGGLVYFRDFRSVTVVAIEVGVSEKYEKLVADVTLWMEEFHCRTGILFSLKETPRFRYPARQIMNAFSLAVDLEPFYDAIIEIGPNQPFGPYPYRGHNWFGSLDSAFIEILRRDPLTGIVNQSQRVDVIENGHMRLQGDNVDVGLTIEDLFPYGQEDIVGIQQEPIRLDANLLRGYLQEGVVDI</sequence>
<dbReference type="RefSeq" id="XP_056044711.1">
    <property type="nucleotide sequence ID" value="XM_056189239.1"/>
</dbReference>
<gene>
    <name evidence="1" type="ORF">POJ06DRAFT_267422</name>
</gene>
<dbReference type="EMBL" id="JARPMG010000004">
    <property type="protein sequence ID" value="KAJ8101261.1"/>
    <property type="molecule type" value="Genomic_DNA"/>
</dbReference>
<protein>
    <submittedName>
        <fullName evidence="1">Uncharacterized protein</fullName>
    </submittedName>
</protein>
<dbReference type="GeneID" id="80884405"/>
<keyword evidence="2" id="KW-1185">Reference proteome</keyword>
<reference evidence="1" key="1">
    <citation type="submission" date="2023-03" db="EMBL/GenBank/DDBJ databases">
        <title>Near-Complete genome sequence of Lipomyces tetrasporous NRRL Y-64009, an oleaginous yeast capable of growing on lignocellulosic hydrolysates.</title>
        <authorList>
            <consortium name="Lawrence Berkeley National Laboratory"/>
            <person name="Jagtap S.S."/>
            <person name="Liu J.-J."/>
            <person name="Walukiewicz H.E."/>
            <person name="Pangilinan J."/>
            <person name="Lipzen A."/>
            <person name="Ahrendt S."/>
            <person name="Koriabine M."/>
            <person name="Cobaugh K."/>
            <person name="Salamov A."/>
            <person name="Yoshinaga Y."/>
            <person name="Ng V."/>
            <person name="Daum C."/>
            <person name="Grigoriev I.V."/>
            <person name="Slininger P.J."/>
            <person name="Dien B.S."/>
            <person name="Jin Y.-S."/>
            <person name="Rao C.V."/>
        </authorList>
    </citation>
    <scope>NUCLEOTIDE SEQUENCE</scope>
    <source>
        <strain evidence="1">NRRL Y-64009</strain>
    </source>
</reference>
<dbReference type="AlphaFoldDB" id="A0AAD7VTR3"/>
<name>A0AAD7VTR3_9ASCO</name>